<proteinExistence type="predicted"/>
<reference evidence="1 2" key="1">
    <citation type="submission" date="2023-08" db="EMBL/GenBank/DDBJ databases">
        <title>Black Yeasts Isolated from many extreme environments.</title>
        <authorList>
            <person name="Coleine C."/>
            <person name="Stajich J.E."/>
            <person name="Selbmann L."/>
        </authorList>
    </citation>
    <scope>NUCLEOTIDE SEQUENCE [LARGE SCALE GENOMIC DNA]</scope>
    <source>
        <strain evidence="1 2">CCFEE 5885</strain>
    </source>
</reference>
<organism evidence="1 2">
    <name type="scientific">Lithohypha guttulata</name>
    <dbReference type="NCBI Taxonomy" id="1690604"/>
    <lineage>
        <taxon>Eukaryota</taxon>
        <taxon>Fungi</taxon>
        <taxon>Dikarya</taxon>
        <taxon>Ascomycota</taxon>
        <taxon>Pezizomycotina</taxon>
        <taxon>Eurotiomycetes</taxon>
        <taxon>Chaetothyriomycetidae</taxon>
        <taxon>Chaetothyriales</taxon>
        <taxon>Trichomeriaceae</taxon>
        <taxon>Lithohypha</taxon>
    </lineage>
</organism>
<sequence>MSYREIVEEWTSNYKVNCIKWLNDPSQHQPALLHGAYGNQPEVEIKYSSLVITTVIPPFHMR</sequence>
<name>A0ABR0K598_9EURO</name>
<dbReference type="EMBL" id="JAVRRG010000093">
    <property type="protein sequence ID" value="KAK5087324.1"/>
    <property type="molecule type" value="Genomic_DNA"/>
</dbReference>
<keyword evidence="2" id="KW-1185">Reference proteome</keyword>
<protein>
    <submittedName>
        <fullName evidence="1">Uncharacterized protein</fullName>
    </submittedName>
</protein>
<gene>
    <name evidence="1" type="ORF">LTR24_006852</name>
</gene>
<comment type="caution">
    <text evidence="1">The sequence shown here is derived from an EMBL/GenBank/DDBJ whole genome shotgun (WGS) entry which is preliminary data.</text>
</comment>
<dbReference type="Proteomes" id="UP001345013">
    <property type="component" value="Unassembled WGS sequence"/>
</dbReference>
<evidence type="ECO:0000313" key="2">
    <source>
        <dbReference type="Proteomes" id="UP001345013"/>
    </source>
</evidence>
<evidence type="ECO:0000313" key="1">
    <source>
        <dbReference type="EMBL" id="KAK5087324.1"/>
    </source>
</evidence>
<accession>A0ABR0K598</accession>